<dbReference type="InParanoid" id="F0Y5H1"/>
<dbReference type="SUPFAM" id="SSF48452">
    <property type="entry name" value="TPR-like"/>
    <property type="match status" value="1"/>
</dbReference>
<dbReference type="EMBL" id="GL833125">
    <property type="protein sequence ID" value="EGB09492.1"/>
    <property type="molecule type" value="Genomic_DNA"/>
</dbReference>
<evidence type="ECO:0000313" key="3">
    <source>
        <dbReference type="Proteomes" id="UP000002729"/>
    </source>
</evidence>
<dbReference type="KEGG" id="aaf:AURANDRAFT_63121"/>
<organism evidence="3">
    <name type="scientific">Aureococcus anophagefferens</name>
    <name type="common">Harmful bloom alga</name>
    <dbReference type="NCBI Taxonomy" id="44056"/>
    <lineage>
        <taxon>Eukaryota</taxon>
        <taxon>Sar</taxon>
        <taxon>Stramenopiles</taxon>
        <taxon>Ochrophyta</taxon>
        <taxon>Pelagophyceae</taxon>
        <taxon>Pelagomonadales</taxon>
        <taxon>Pelagomonadaceae</taxon>
        <taxon>Aureococcus</taxon>
    </lineage>
</organism>
<keyword evidence="1" id="KW-0802">TPR repeat</keyword>
<reference evidence="2 3" key="1">
    <citation type="journal article" date="2011" name="Proc. Natl. Acad. Sci. U.S.A.">
        <title>Niche of harmful alga Aureococcus anophagefferens revealed through ecogenomics.</title>
        <authorList>
            <person name="Gobler C.J."/>
            <person name="Berry D.L."/>
            <person name="Dyhrman S.T."/>
            <person name="Wilhelm S.W."/>
            <person name="Salamov A."/>
            <person name="Lobanov A.V."/>
            <person name="Zhang Y."/>
            <person name="Collier J.L."/>
            <person name="Wurch L.L."/>
            <person name="Kustka A.B."/>
            <person name="Dill B.D."/>
            <person name="Shah M."/>
            <person name="VerBerkmoes N.C."/>
            <person name="Kuo A."/>
            <person name="Terry A."/>
            <person name="Pangilinan J."/>
            <person name="Lindquist E.A."/>
            <person name="Lucas S."/>
            <person name="Paulsen I.T."/>
            <person name="Hattenrath-Lehmann T.K."/>
            <person name="Talmage S.C."/>
            <person name="Walker E.A."/>
            <person name="Koch F."/>
            <person name="Burson A.M."/>
            <person name="Marcoval M.A."/>
            <person name="Tang Y.Z."/>
            <person name="Lecleir G.R."/>
            <person name="Coyne K.J."/>
            <person name="Berg G.M."/>
            <person name="Bertrand E.M."/>
            <person name="Saito M.A."/>
            <person name="Gladyshev V.N."/>
            <person name="Grigoriev I.V."/>
        </authorList>
    </citation>
    <scope>NUCLEOTIDE SEQUENCE [LARGE SCALE GENOMIC DNA]</scope>
    <source>
        <strain evidence="3">CCMP 1984</strain>
    </source>
</reference>
<name>F0Y5H1_AURAN</name>
<sequence length="728" mass="75515">MMDAGLAHKKAGNARFAKKAYAEAIENYDLAAADFEACGASAAGEASKTYANASECRLRLGDFALAESAASRALELDGANTKARFRRGRARLELGDYEGAMADLGAVVDAGGGDEAEALFREAMSKQRLATFSLALRGEGSGDDALGPRDFFEGLDGDGALARVVDAYRVGALDDGRAPDDAAGLDRYLADAERGGCVPAGWDADGAARARAHAATAASWRGLDPSSATIRGFQDVYVSAGRPLELFRVRALADAVRERNEGPAPRAAPPPAPPRVDAKAAAFEEAFGKPSPYARLDVEKALAGGTAAAVAKALVAGDFGTHGLDADVYAAGVAALASETDRTAALALAAFDLLDGRDGAAPQRRLALAVLSGREAAVDDDEEQPAAWRAGVGSELMAGAWAIVESARAAMGFVGSPGGAAKILREAPCFRAAATAEAWDPTGAFFAAAARLALTAGADALRRGDAAAAAEVTAGAHALWSRLCAGVAGPDRAPLVALSLLRARAAEQLGDFAAARRLVGANVGGALHHVALERGFLESENASLDMGEAEAAEVLQRVAKRRGPFPERDVAPETDGWRSFDASPGRDVDNFLLADEELTLVLWERRLRASGATRLRIVARGAAPCDVLRGLDAALPGLEALRVDATAGGALHLAPLLDMSKLEDLEVLGRAWVGPLPPGLRRLAVHLAAAVRRRLELHRQRFVFQCHSVVLSGSVVQAGGLPSCPSDR</sequence>
<evidence type="ECO:0000313" key="2">
    <source>
        <dbReference type="EMBL" id="EGB09492.1"/>
    </source>
</evidence>
<dbReference type="Proteomes" id="UP000002729">
    <property type="component" value="Unassembled WGS sequence"/>
</dbReference>
<accession>F0Y5H1</accession>
<dbReference type="GeneID" id="20224193"/>
<gene>
    <name evidence="2" type="ORF">AURANDRAFT_63121</name>
</gene>
<dbReference type="RefSeq" id="XP_009035557.1">
    <property type="nucleotide sequence ID" value="XM_009037309.1"/>
</dbReference>
<dbReference type="PANTHER" id="PTHR46423:SF1">
    <property type="entry name" value="RNA POLYMERASE II-ASSOCIATED PROTEIN 3"/>
    <property type="match status" value="1"/>
</dbReference>
<dbReference type="PANTHER" id="PTHR46423">
    <property type="entry name" value="RNA POLYMERASE II-ASSOCIATED PROTEIN 3"/>
    <property type="match status" value="1"/>
</dbReference>
<dbReference type="InterPro" id="IPR019734">
    <property type="entry name" value="TPR_rpt"/>
</dbReference>
<protein>
    <submittedName>
        <fullName evidence="2">Uncharacterized protein</fullName>
    </submittedName>
</protein>
<proteinExistence type="predicted"/>
<keyword evidence="3" id="KW-1185">Reference proteome</keyword>
<dbReference type="GO" id="GO:0101031">
    <property type="term" value="C:protein folding chaperone complex"/>
    <property type="evidence" value="ECO:0007669"/>
    <property type="project" value="TreeGrafter"/>
</dbReference>
<dbReference type="Gene3D" id="1.25.40.10">
    <property type="entry name" value="Tetratricopeptide repeat domain"/>
    <property type="match status" value="1"/>
</dbReference>
<dbReference type="InterPro" id="IPR051966">
    <property type="entry name" value="RPAP3"/>
</dbReference>
<dbReference type="SMART" id="SM00028">
    <property type="entry name" value="TPR"/>
    <property type="match status" value="3"/>
</dbReference>
<evidence type="ECO:0000256" key="1">
    <source>
        <dbReference type="ARBA" id="ARBA00022803"/>
    </source>
</evidence>
<dbReference type="AlphaFoldDB" id="F0Y5H1"/>
<dbReference type="InterPro" id="IPR011990">
    <property type="entry name" value="TPR-like_helical_dom_sf"/>
</dbReference>